<dbReference type="InterPro" id="IPR000086">
    <property type="entry name" value="NUDIX_hydrolase_dom"/>
</dbReference>
<dbReference type="CDD" id="cd18870">
    <property type="entry name" value="NUDIX_AcylCoAdiphos_Nudt19"/>
    <property type="match status" value="1"/>
</dbReference>
<evidence type="ECO:0000256" key="6">
    <source>
        <dbReference type="ARBA" id="ARBA00023211"/>
    </source>
</evidence>
<dbReference type="Proteomes" id="UP000679749">
    <property type="component" value="Unassembled WGS sequence"/>
</dbReference>
<dbReference type="EMBL" id="JAGYPF010000001">
    <property type="protein sequence ID" value="MBS4211000.1"/>
    <property type="molecule type" value="Genomic_DNA"/>
</dbReference>
<keyword evidence="4 8" id="KW-0378">Hydrolase</keyword>
<dbReference type="PANTHER" id="PTHR12318">
    <property type="entry name" value="TESTOSTERONE-REGULATED PROTEIN RP2"/>
    <property type="match status" value="1"/>
</dbReference>
<comment type="caution">
    <text evidence="8">The sequence shown here is derived from an EMBL/GenBank/DDBJ whole genome shotgun (WGS) entry which is preliminary data.</text>
</comment>
<dbReference type="PROSITE" id="PS51462">
    <property type="entry name" value="NUDIX"/>
    <property type="match status" value="1"/>
</dbReference>
<dbReference type="RefSeq" id="WP_213115549.1">
    <property type="nucleotide sequence ID" value="NZ_JAGYPF010000001.1"/>
</dbReference>
<evidence type="ECO:0000256" key="1">
    <source>
        <dbReference type="ARBA" id="ARBA00001936"/>
    </source>
</evidence>
<comment type="cofactor">
    <cofactor evidence="2">
        <name>Mg(2+)</name>
        <dbReference type="ChEBI" id="CHEBI:18420"/>
    </cofactor>
</comment>
<keyword evidence="5" id="KW-0460">Magnesium</keyword>
<dbReference type="PANTHER" id="PTHR12318:SF0">
    <property type="entry name" value="ACYL-COENZYME A DIPHOSPHATASE NUDT19"/>
    <property type="match status" value="1"/>
</dbReference>
<keyword evidence="3" id="KW-0479">Metal-binding</keyword>
<dbReference type="GO" id="GO:0016818">
    <property type="term" value="F:hydrolase activity, acting on acid anhydrides, in phosphorus-containing anhydrides"/>
    <property type="evidence" value="ECO:0007669"/>
    <property type="project" value="InterPro"/>
</dbReference>
<evidence type="ECO:0000313" key="9">
    <source>
        <dbReference type="Proteomes" id="UP000679749"/>
    </source>
</evidence>
<keyword evidence="9" id="KW-1185">Reference proteome</keyword>
<accession>A0A942TYA4</accession>
<protein>
    <submittedName>
        <fullName evidence="8">NUDIX hydrolase</fullName>
    </submittedName>
</protein>
<sequence>MEVTPRPASTVVLMDHQNRVFLTQRPKTMKFMGGIYVFPGGAVDDSDAIYDDEYIKNEKRDKSISQSYYIAAARELFEEAGILLCQTVDGTPVLLDQHTALEYRRLLIKGEISFLHMLKKEALYLNLEYLTYFGRIVTPSQSKIRFDTKFFLARLPEGQMPIPDENEIDDSLWINPQEALTRYEEETIPLAPPTIHTLKTIVHYIKCGQLSMPEFNRLDYKIVF</sequence>
<evidence type="ECO:0000256" key="4">
    <source>
        <dbReference type="ARBA" id="ARBA00022801"/>
    </source>
</evidence>
<dbReference type="Gene3D" id="3.90.79.10">
    <property type="entry name" value="Nucleoside Triphosphate Pyrophosphohydrolase"/>
    <property type="match status" value="1"/>
</dbReference>
<dbReference type="GO" id="GO:0046872">
    <property type="term" value="F:metal ion binding"/>
    <property type="evidence" value="ECO:0007669"/>
    <property type="project" value="UniProtKB-KW"/>
</dbReference>
<comment type="cofactor">
    <cofactor evidence="1">
        <name>Mn(2+)</name>
        <dbReference type="ChEBI" id="CHEBI:29035"/>
    </cofactor>
</comment>
<dbReference type="Pfam" id="PF00293">
    <property type="entry name" value="NUDIX"/>
    <property type="match status" value="1"/>
</dbReference>
<keyword evidence="6" id="KW-0464">Manganese</keyword>
<reference evidence="8" key="1">
    <citation type="submission" date="2021-05" db="EMBL/GenBank/DDBJ databases">
        <title>Novel Bacillus species.</title>
        <authorList>
            <person name="Liu G."/>
        </authorList>
    </citation>
    <scope>NUCLEOTIDE SEQUENCE</scope>
    <source>
        <strain evidence="8">FJAT-49825</strain>
    </source>
</reference>
<name>A0A942TYA4_9BACI</name>
<dbReference type="InterPro" id="IPR039121">
    <property type="entry name" value="NUDT19"/>
</dbReference>
<gene>
    <name evidence="8" type="ORF">KHA99_00880</name>
</gene>
<proteinExistence type="predicted"/>
<evidence type="ECO:0000313" key="8">
    <source>
        <dbReference type="EMBL" id="MBS4211000.1"/>
    </source>
</evidence>
<organism evidence="8 9">
    <name type="scientific">Neobacillus rhizophilus</name>
    <dbReference type="NCBI Taxonomy" id="2833579"/>
    <lineage>
        <taxon>Bacteria</taxon>
        <taxon>Bacillati</taxon>
        <taxon>Bacillota</taxon>
        <taxon>Bacilli</taxon>
        <taxon>Bacillales</taxon>
        <taxon>Bacillaceae</taxon>
        <taxon>Neobacillus</taxon>
    </lineage>
</organism>
<evidence type="ECO:0000256" key="2">
    <source>
        <dbReference type="ARBA" id="ARBA00001946"/>
    </source>
</evidence>
<evidence type="ECO:0000256" key="3">
    <source>
        <dbReference type="ARBA" id="ARBA00022723"/>
    </source>
</evidence>
<evidence type="ECO:0000256" key="5">
    <source>
        <dbReference type="ARBA" id="ARBA00022842"/>
    </source>
</evidence>
<dbReference type="AlphaFoldDB" id="A0A942TYA4"/>
<evidence type="ECO:0000259" key="7">
    <source>
        <dbReference type="PROSITE" id="PS51462"/>
    </source>
</evidence>
<feature type="domain" description="Nudix hydrolase" evidence="7">
    <location>
        <begin position="4"/>
        <end position="196"/>
    </location>
</feature>
<dbReference type="InterPro" id="IPR015797">
    <property type="entry name" value="NUDIX_hydrolase-like_dom_sf"/>
</dbReference>
<dbReference type="SUPFAM" id="SSF55811">
    <property type="entry name" value="Nudix"/>
    <property type="match status" value="1"/>
</dbReference>